<evidence type="ECO:0000256" key="6">
    <source>
        <dbReference type="ARBA" id="ARBA00022989"/>
    </source>
</evidence>
<comment type="subcellular location">
    <subcellularLocation>
        <location evidence="1">Cell inner membrane</location>
        <topology evidence="1">Multi-pass membrane protein</topology>
    </subcellularLocation>
</comment>
<keyword evidence="4" id="KW-0997">Cell inner membrane</keyword>
<dbReference type="PANTHER" id="PTHR30574">
    <property type="entry name" value="INNER MEMBRANE PROTEIN YEDE"/>
    <property type="match status" value="1"/>
</dbReference>
<feature type="transmembrane region" description="Helical" evidence="9">
    <location>
        <begin position="95"/>
        <end position="115"/>
    </location>
</feature>
<gene>
    <name evidence="10" type="ORF">NZD86_16535</name>
</gene>
<dbReference type="InterPro" id="IPR007272">
    <property type="entry name" value="Sulf_transp_TsuA/YedE"/>
</dbReference>
<dbReference type="PANTHER" id="PTHR30574:SF1">
    <property type="entry name" value="SULPHUR TRANSPORT DOMAIN-CONTAINING PROTEIN"/>
    <property type="match status" value="1"/>
</dbReference>
<keyword evidence="11" id="KW-1185">Reference proteome</keyword>
<protein>
    <submittedName>
        <fullName evidence="10">YeeE/YedE family protein</fullName>
    </submittedName>
</protein>
<evidence type="ECO:0000256" key="3">
    <source>
        <dbReference type="ARBA" id="ARBA00022475"/>
    </source>
</evidence>
<comment type="similarity">
    <text evidence="8">Belongs to the TsuA/YedE (TC 9.B.102) family.</text>
</comment>
<feature type="transmembrane region" description="Helical" evidence="9">
    <location>
        <begin position="349"/>
        <end position="376"/>
    </location>
</feature>
<accession>A0ABY6Z0U9</accession>
<evidence type="ECO:0000256" key="7">
    <source>
        <dbReference type="ARBA" id="ARBA00023136"/>
    </source>
</evidence>
<proteinExistence type="inferred from homology"/>
<keyword evidence="7 9" id="KW-0472">Membrane</keyword>
<feature type="transmembrane region" description="Helical" evidence="9">
    <location>
        <begin position="121"/>
        <end position="140"/>
    </location>
</feature>
<keyword evidence="2" id="KW-0813">Transport</keyword>
<evidence type="ECO:0000256" key="8">
    <source>
        <dbReference type="ARBA" id="ARBA00035655"/>
    </source>
</evidence>
<feature type="transmembrane region" description="Helical" evidence="9">
    <location>
        <begin position="55"/>
        <end position="74"/>
    </location>
</feature>
<keyword evidence="6 9" id="KW-1133">Transmembrane helix</keyword>
<feature type="transmembrane region" description="Helical" evidence="9">
    <location>
        <begin position="161"/>
        <end position="182"/>
    </location>
</feature>
<feature type="transmembrane region" description="Helical" evidence="9">
    <location>
        <begin position="202"/>
        <end position="220"/>
    </location>
</feature>
<name>A0ABY6Z0U9_9BACL</name>
<evidence type="ECO:0000313" key="10">
    <source>
        <dbReference type="EMBL" id="WAH35861.1"/>
    </source>
</evidence>
<evidence type="ECO:0000256" key="2">
    <source>
        <dbReference type="ARBA" id="ARBA00022448"/>
    </source>
</evidence>
<evidence type="ECO:0000256" key="9">
    <source>
        <dbReference type="SAM" id="Phobius"/>
    </source>
</evidence>
<keyword evidence="5 9" id="KW-0812">Transmembrane</keyword>
<sequence length="413" mass="44056">MAVSNDVLHLDNPSPALKQDKGNRGVNRGFMTFALILFLVGTLYIGFAVSWLQAVIYLVGGVLGVTLYHARYGFTSAWRNFIVDRRGAGLRGHMVMFLVANVLFLPLIEVGHIFGHAVKGSVAPVGISVFVGSFLFGLGMQIADGCASGTLFHTGGGDVRGVLTIVGFIIGSVLGSWNFAWWQNTWNMGPVSFVQSFGPTGGFLFSLLLLAIVFFGTIVWERRKHGNLQSIVAGSGKGWKSIFKGPWSLLTGSIILAVGNAVVMILSGGAWGVTFAFALVGAKISQAIGIPITHWGYWQSASNASALHANMFANTTVVLDISVMVGALLAAAMAGKFPKPYFKRYPTRMLVSVVLGGIVMGYGARIAFGCNIGAYFDGIASFSLHGWAWMVCGFIGSIIGVRLRPLLAFVNKS</sequence>
<evidence type="ECO:0000256" key="5">
    <source>
        <dbReference type="ARBA" id="ARBA00022692"/>
    </source>
</evidence>
<keyword evidence="3" id="KW-1003">Cell membrane</keyword>
<reference evidence="10" key="1">
    <citation type="submission" date="2022-08" db="EMBL/GenBank/DDBJ databases">
        <title>Alicyclobacillus dauci DSM2870, complete genome.</title>
        <authorList>
            <person name="Wang Q."/>
            <person name="Cai R."/>
            <person name="Wang Z."/>
        </authorList>
    </citation>
    <scope>NUCLEOTIDE SEQUENCE</scope>
    <source>
        <strain evidence="10">DSM 28700</strain>
    </source>
</reference>
<organism evidence="10 11">
    <name type="scientific">Alicyclobacillus dauci</name>
    <dbReference type="NCBI Taxonomy" id="1475485"/>
    <lineage>
        <taxon>Bacteria</taxon>
        <taxon>Bacillati</taxon>
        <taxon>Bacillota</taxon>
        <taxon>Bacilli</taxon>
        <taxon>Bacillales</taxon>
        <taxon>Alicyclobacillaceae</taxon>
        <taxon>Alicyclobacillus</taxon>
    </lineage>
</organism>
<feature type="transmembrane region" description="Helical" evidence="9">
    <location>
        <begin position="247"/>
        <end position="271"/>
    </location>
</feature>
<feature type="transmembrane region" description="Helical" evidence="9">
    <location>
        <begin position="317"/>
        <end position="337"/>
    </location>
</feature>
<feature type="transmembrane region" description="Helical" evidence="9">
    <location>
        <begin position="382"/>
        <end position="403"/>
    </location>
</feature>
<dbReference type="Proteomes" id="UP001164803">
    <property type="component" value="Chromosome"/>
</dbReference>
<evidence type="ECO:0000256" key="1">
    <source>
        <dbReference type="ARBA" id="ARBA00004429"/>
    </source>
</evidence>
<evidence type="ECO:0000256" key="4">
    <source>
        <dbReference type="ARBA" id="ARBA00022519"/>
    </source>
</evidence>
<dbReference type="Pfam" id="PF04143">
    <property type="entry name" value="Sulf_transp"/>
    <property type="match status" value="1"/>
</dbReference>
<evidence type="ECO:0000313" key="11">
    <source>
        <dbReference type="Proteomes" id="UP001164803"/>
    </source>
</evidence>
<dbReference type="RefSeq" id="WP_268043148.1">
    <property type="nucleotide sequence ID" value="NZ_CP104064.1"/>
</dbReference>
<feature type="transmembrane region" description="Helical" evidence="9">
    <location>
        <begin position="30"/>
        <end position="49"/>
    </location>
</feature>
<dbReference type="EMBL" id="CP104064">
    <property type="protein sequence ID" value="WAH35861.1"/>
    <property type="molecule type" value="Genomic_DNA"/>
</dbReference>